<sequence>MTSRTTSPLVLHGALGQRARLREGELLLRSRRELRRIPVAAIERVEVRGPRGRTLAVVLTGQEPVAARTHSLTSLRPAAVKRFAAVLCAALPVRDGAELSRSGSPPVTVEPLERRGRPAVQFGSVVAVAFCLVMAALLVTRSWGGAFCWVFVPMLVGAGVSLAEVGWKPVREGWILAVRGITVDGRRKNSGAIDAGDAGASYVYLFTDAEGVPRVYRGSNGGRDEEEIVYDPRNPGLNQLRRRNAAQFAAGLTFLLFLVLPLLGSGTALALAALADLFGLWSYAAL</sequence>
<proteinExistence type="predicted"/>
<gene>
    <name evidence="2" type="ORF">ACF05T_29550</name>
</gene>
<dbReference type="EMBL" id="JBIBSM010000020">
    <property type="protein sequence ID" value="MFF8280185.1"/>
    <property type="molecule type" value="Genomic_DNA"/>
</dbReference>
<keyword evidence="1" id="KW-1133">Transmembrane helix</keyword>
<name>A0ABW6YK78_9ACTN</name>
<comment type="caution">
    <text evidence="2">The sequence shown here is derived from an EMBL/GenBank/DDBJ whole genome shotgun (WGS) entry which is preliminary data.</text>
</comment>
<feature type="transmembrane region" description="Helical" evidence="1">
    <location>
        <begin position="248"/>
        <end position="274"/>
    </location>
</feature>
<organism evidence="2 3">
    <name type="scientific">Streptomyces lateritius</name>
    <dbReference type="NCBI Taxonomy" id="67313"/>
    <lineage>
        <taxon>Bacteria</taxon>
        <taxon>Bacillati</taxon>
        <taxon>Actinomycetota</taxon>
        <taxon>Actinomycetes</taxon>
        <taxon>Kitasatosporales</taxon>
        <taxon>Streptomycetaceae</taxon>
        <taxon>Streptomyces</taxon>
    </lineage>
</organism>
<evidence type="ECO:0000313" key="2">
    <source>
        <dbReference type="EMBL" id="MFF8280185.1"/>
    </source>
</evidence>
<reference evidence="2 3" key="1">
    <citation type="submission" date="2024-10" db="EMBL/GenBank/DDBJ databases">
        <title>The Natural Products Discovery Center: Release of the First 8490 Sequenced Strains for Exploring Actinobacteria Biosynthetic Diversity.</title>
        <authorList>
            <person name="Kalkreuter E."/>
            <person name="Kautsar S.A."/>
            <person name="Yang D."/>
            <person name="Bader C.D."/>
            <person name="Teijaro C.N."/>
            <person name="Fluegel L."/>
            <person name="Davis C.M."/>
            <person name="Simpson J.R."/>
            <person name="Lauterbach L."/>
            <person name="Steele A.D."/>
            <person name="Gui C."/>
            <person name="Meng S."/>
            <person name="Li G."/>
            <person name="Viehrig K."/>
            <person name="Ye F."/>
            <person name="Su P."/>
            <person name="Kiefer A.F."/>
            <person name="Nichols A."/>
            <person name="Cepeda A.J."/>
            <person name="Yan W."/>
            <person name="Fan B."/>
            <person name="Jiang Y."/>
            <person name="Adhikari A."/>
            <person name="Zheng C.-J."/>
            <person name="Schuster L."/>
            <person name="Cowan T.M."/>
            <person name="Smanski M.J."/>
            <person name="Chevrette M.G."/>
            <person name="De Carvalho L.P.S."/>
            <person name="Shen B."/>
        </authorList>
    </citation>
    <scope>NUCLEOTIDE SEQUENCE [LARGE SCALE GENOMIC DNA]</scope>
    <source>
        <strain evidence="2 3">NPDC015755</strain>
    </source>
</reference>
<evidence type="ECO:0000313" key="3">
    <source>
        <dbReference type="Proteomes" id="UP001603013"/>
    </source>
</evidence>
<dbReference type="Proteomes" id="UP001603013">
    <property type="component" value="Unassembled WGS sequence"/>
</dbReference>
<evidence type="ECO:0000256" key="1">
    <source>
        <dbReference type="SAM" id="Phobius"/>
    </source>
</evidence>
<keyword evidence="1" id="KW-0812">Transmembrane</keyword>
<accession>A0ABW6YK78</accession>
<keyword evidence="3" id="KW-1185">Reference proteome</keyword>
<evidence type="ECO:0008006" key="4">
    <source>
        <dbReference type="Google" id="ProtNLM"/>
    </source>
</evidence>
<feature type="transmembrane region" description="Helical" evidence="1">
    <location>
        <begin position="143"/>
        <end position="163"/>
    </location>
</feature>
<dbReference type="RefSeq" id="WP_391937076.1">
    <property type="nucleotide sequence ID" value="NZ_JBIBSM010000020.1"/>
</dbReference>
<protein>
    <recommendedName>
        <fullName evidence="4">DUF3592 domain-containing protein</fullName>
    </recommendedName>
</protein>
<feature type="transmembrane region" description="Helical" evidence="1">
    <location>
        <begin position="119"/>
        <end position="137"/>
    </location>
</feature>
<keyword evidence="1" id="KW-0472">Membrane</keyword>